<comment type="subunit">
    <text evidence="9">The complex is probably composed of two ATP-binding proteins, two transmembrane proteins and a solute-binding protein.</text>
</comment>
<dbReference type="InterPro" id="IPR003593">
    <property type="entry name" value="AAA+_ATPase"/>
</dbReference>
<dbReference type="GO" id="GO:0005886">
    <property type="term" value="C:plasma membrane"/>
    <property type="evidence" value="ECO:0007669"/>
    <property type="project" value="UniProtKB-SubCell"/>
</dbReference>
<dbReference type="SUPFAM" id="SSF52540">
    <property type="entry name" value="P-loop containing nucleoside triphosphate hydrolases"/>
    <property type="match status" value="1"/>
</dbReference>
<evidence type="ECO:0000256" key="1">
    <source>
        <dbReference type="ARBA" id="ARBA00005417"/>
    </source>
</evidence>
<organism evidence="13 14">
    <name type="scientific">Pararhizobium mangrovi</name>
    <dbReference type="NCBI Taxonomy" id="2590452"/>
    <lineage>
        <taxon>Bacteria</taxon>
        <taxon>Pseudomonadati</taxon>
        <taxon>Pseudomonadota</taxon>
        <taxon>Alphaproteobacteria</taxon>
        <taxon>Hyphomicrobiales</taxon>
        <taxon>Rhizobiaceae</taxon>
        <taxon>Rhizobium/Agrobacterium group</taxon>
        <taxon>Pararhizobium</taxon>
    </lineage>
</organism>
<dbReference type="AlphaFoldDB" id="A0A506U868"/>
<dbReference type="GO" id="GO:0015418">
    <property type="term" value="F:ABC-type quaternary ammonium compound transporting activity"/>
    <property type="evidence" value="ECO:0007669"/>
    <property type="project" value="UniProtKB-EC"/>
</dbReference>
<dbReference type="EMBL" id="VHLH01000012">
    <property type="protein sequence ID" value="TPW29301.1"/>
    <property type="molecule type" value="Genomic_DNA"/>
</dbReference>
<keyword evidence="9" id="KW-1003">Cell membrane</keyword>
<dbReference type="SUPFAM" id="SSF54631">
    <property type="entry name" value="CBS-domain pair"/>
    <property type="match status" value="1"/>
</dbReference>
<keyword evidence="9" id="KW-0472">Membrane</keyword>
<evidence type="ECO:0000313" key="13">
    <source>
        <dbReference type="EMBL" id="TPW29301.1"/>
    </source>
</evidence>
<keyword evidence="9" id="KW-0997">Cell inner membrane</keyword>
<keyword evidence="14" id="KW-1185">Reference proteome</keyword>
<dbReference type="InterPro" id="IPR027417">
    <property type="entry name" value="P-loop_NTPase"/>
</dbReference>
<dbReference type="PROSITE" id="PS00211">
    <property type="entry name" value="ABC_TRANSPORTER_1"/>
    <property type="match status" value="1"/>
</dbReference>
<comment type="caution">
    <text evidence="13">The sequence shown here is derived from an EMBL/GenBank/DDBJ whole genome shotgun (WGS) entry which is preliminary data.</text>
</comment>
<dbReference type="GO" id="GO:0006970">
    <property type="term" value="P:response to osmotic stress"/>
    <property type="evidence" value="ECO:0007669"/>
    <property type="project" value="UniProtKB-ARBA"/>
</dbReference>
<name>A0A506U868_9HYPH</name>
<dbReference type="InterPro" id="IPR003439">
    <property type="entry name" value="ABC_transporter-like_ATP-bd"/>
</dbReference>
<dbReference type="Gene3D" id="3.10.580.10">
    <property type="entry name" value="CBS-domain"/>
    <property type="match status" value="1"/>
</dbReference>
<keyword evidence="3 9" id="KW-0547">Nucleotide-binding</keyword>
<dbReference type="GO" id="GO:0016887">
    <property type="term" value="F:ATP hydrolysis activity"/>
    <property type="evidence" value="ECO:0007669"/>
    <property type="project" value="UniProtKB-UniRule"/>
</dbReference>
<dbReference type="OrthoDB" id="9802264at2"/>
<protein>
    <recommendedName>
        <fullName evidence="9">Quaternary amine transport ATP-binding protein</fullName>
        <ecNumber evidence="9">7.6.2.9</ecNumber>
    </recommendedName>
</protein>
<gene>
    <name evidence="13" type="ORF">FJU11_07790</name>
</gene>
<evidence type="ECO:0000256" key="6">
    <source>
        <dbReference type="ARBA" id="ARBA00051811"/>
    </source>
</evidence>
<keyword evidence="2 9" id="KW-0813">Transport</keyword>
<evidence type="ECO:0000256" key="10">
    <source>
        <dbReference type="SAM" id="MobiDB-lite"/>
    </source>
</evidence>
<dbReference type="PANTHER" id="PTHR43869">
    <property type="entry name" value="GLYCINE BETAINE/PROLINE BETAINE TRANSPORT SYSTEM ATP-BINDING PROTEIN PROV"/>
    <property type="match status" value="1"/>
</dbReference>
<evidence type="ECO:0000259" key="12">
    <source>
        <dbReference type="PROSITE" id="PS51371"/>
    </source>
</evidence>
<dbReference type="InterPro" id="IPR000644">
    <property type="entry name" value="CBS_dom"/>
</dbReference>
<evidence type="ECO:0000256" key="3">
    <source>
        <dbReference type="ARBA" id="ARBA00022741"/>
    </source>
</evidence>
<evidence type="ECO:0000256" key="4">
    <source>
        <dbReference type="ARBA" id="ARBA00022840"/>
    </source>
</evidence>
<dbReference type="Pfam" id="PF00005">
    <property type="entry name" value="ABC_tran"/>
    <property type="match status" value="1"/>
</dbReference>
<dbReference type="CDD" id="cd02205">
    <property type="entry name" value="CBS_pair_SF"/>
    <property type="match status" value="1"/>
</dbReference>
<accession>A0A506U868</accession>
<dbReference type="GO" id="GO:0006865">
    <property type="term" value="P:amino acid transport"/>
    <property type="evidence" value="ECO:0007669"/>
    <property type="project" value="UniProtKB-UniRule"/>
</dbReference>
<dbReference type="InterPro" id="IPR005892">
    <property type="entry name" value="Gly-betaine_transp_ATP-bd"/>
</dbReference>
<dbReference type="NCBIfam" id="TIGR01186">
    <property type="entry name" value="proV"/>
    <property type="match status" value="1"/>
</dbReference>
<dbReference type="SMART" id="SM00382">
    <property type="entry name" value="AAA"/>
    <property type="match status" value="1"/>
</dbReference>
<sequence>MAEKLSVRNVYKIFGGDVDTALSQLENGETKETIFAETGMTVGVQDANFTVNEGEIFVIMGLSGSGKSTLVRMLNGLIEPSSGEILIDGDDVAKADTNKLRKIRRSKLAMVFQHFALFPHKTVADNVAYGLKVKGVGRSERRERALKALGQVGLRPHADTYTSELSGGMQQRVGLARGLATESDILLMDEPFSALDPLIRRDMQGELLELQRSLQKTIIFITHDLDEALILGDRIAIMKDGRIVQTGTARQIVDEPADDYVAAFTQDIDRARVLTAETAAVEPEALRYGEATVGEALRRMEELDRNALFVTDNGKPVGVVAYRDLVADGHDREAKLADERMCTDFPTVPHGTSLRDLYGFASSGLPIGIVSDEGKLDRVVEARALFGQLATSPEEEQAAAERSGHDPAQGQAATA</sequence>
<comment type="subunit">
    <text evidence="7">The complex is probably composed of two ATP-binding proteins (TmoW), two transmembrane proteins (TmoV) and a solute-binding protein (TmoX).</text>
</comment>
<dbReference type="GO" id="GO:0031460">
    <property type="term" value="P:glycine betaine transport"/>
    <property type="evidence" value="ECO:0007669"/>
    <property type="project" value="InterPro"/>
</dbReference>
<feature type="domain" description="ABC transporter" evidence="11">
    <location>
        <begin position="5"/>
        <end position="265"/>
    </location>
</feature>
<evidence type="ECO:0000313" key="14">
    <source>
        <dbReference type="Proteomes" id="UP000320314"/>
    </source>
</evidence>
<dbReference type="Proteomes" id="UP000320314">
    <property type="component" value="Unassembled WGS sequence"/>
</dbReference>
<dbReference type="InterPro" id="IPR051921">
    <property type="entry name" value="ABC_osmolyte_uptake_ATP-bind"/>
</dbReference>
<evidence type="ECO:0000256" key="5">
    <source>
        <dbReference type="ARBA" id="ARBA00022970"/>
    </source>
</evidence>
<dbReference type="FunFam" id="3.40.50.300:FF:000201">
    <property type="entry name" value="Glycine betaine/L-proline ABC transporter ATP-binding protein"/>
    <property type="match status" value="1"/>
</dbReference>
<evidence type="ECO:0000256" key="9">
    <source>
        <dbReference type="RuleBase" id="RU369116"/>
    </source>
</evidence>
<dbReference type="EC" id="7.6.2.9" evidence="9"/>
<keyword evidence="4 9" id="KW-0067">ATP-binding</keyword>
<dbReference type="PANTHER" id="PTHR43869:SF1">
    <property type="entry name" value="GLYCINE BETAINE_PROLINE BETAINE TRANSPORT SYSTEM ATP-BINDING PROTEIN PROV"/>
    <property type="match status" value="1"/>
</dbReference>
<feature type="domain" description="CBS" evidence="12">
    <location>
        <begin position="274"/>
        <end position="336"/>
    </location>
</feature>
<dbReference type="CDD" id="cd03294">
    <property type="entry name" value="ABC_Pro_Gly_Betaine"/>
    <property type="match status" value="1"/>
</dbReference>
<reference evidence="13 14" key="1">
    <citation type="submission" date="2019-06" db="EMBL/GenBank/DDBJ databases">
        <authorList>
            <person name="Li M."/>
        </authorList>
    </citation>
    <scope>NUCLEOTIDE SEQUENCE [LARGE SCALE GENOMIC DNA]</scope>
    <source>
        <strain evidence="13 14">BGMRC6574</strain>
    </source>
</reference>
<dbReference type="PROSITE" id="PS50893">
    <property type="entry name" value="ABC_TRANSPORTER_2"/>
    <property type="match status" value="1"/>
</dbReference>
<feature type="region of interest" description="Disordered" evidence="10">
    <location>
        <begin position="390"/>
        <end position="415"/>
    </location>
</feature>
<dbReference type="Gene3D" id="3.40.50.300">
    <property type="entry name" value="P-loop containing nucleotide triphosphate hydrolases"/>
    <property type="match status" value="1"/>
</dbReference>
<comment type="catalytic activity">
    <reaction evidence="6">
        <text>a quaternary ammonium(out) + ATP + H2O = a quaternary ammonium(in) + ADP + phosphate + H(+)</text>
        <dbReference type="Rhea" id="RHEA:11036"/>
        <dbReference type="ChEBI" id="CHEBI:15377"/>
        <dbReference type="ChEBI" id="CHEBI:15378"/>
        <dbReference type="ChEBI" id="CHEBI:30616"/>
        <dbReference type="ChEBI" id="CHEBI:35267"/>
        <dbReference type="ChEBI" id="CHEBI:43474"/>
        <dbReference type="ChEBI" id="CHEBI:456216"/>
        <dbReference type="EC" id="7.6.2.9"/>
    </reaction>
    <physiologicalReaction direction="left-to-right" evidence="6">
        <dbReference type="Rhea" id="RHEA:11037"/>
    </physiologicalReaction>
</comment>
<comment type="subcellular location">
    <subcellularLocation>
        <location evidence="9">Cell inner membrane</location>
        <topology evidence="9">Peripheral membrane protein</topology>
    </subcellularLocation>
</comment>
<keyword evidence="5" id="KW-0029">Amino-acid transport</keyword>
<proteinExistence type="inferred from homology"/>
<evidence type="ECO:0000259" key="11">
    <source>
        <dbReference type="PROSITE" id="PS50893"/>
    </source>
</evidence>
<dbReference type="PROSITE" id="PS51371">
    <property type="entry name" value="CBS"/>
    <property type="match status" value="1"/>
</dbReference>
<dbReference type="InterPro" id="IPR017871">
    <property type="entry name" value="ABC_transporter-like_CS"/>
</dbReference>
<keyword evidence="8" id="KW-0129">CBS domain</keyword>
<dbReference type="Pfam" id="PF00571">
    <property type="entry name" value="CBS"/>
    <property type="match status" value="1"/>
</dbReference>
<dbReference type="InterPro" id="IPR046342">
    <property type="entry name" value="CBS_dom_sf"/>
</dbReference>
<comment type="similarity">
    <text evidence="1 9">Belongs to the ABC transporter superfamily.</text>
</comment>
<evidence type="ECO:0000256" key="2">
    <source>
        <dbReference type="ARBA" id="ARBA00022448"/>
    </source>
</evidence>
<evidence type="ECO:0000256" key="8">
    <source>
        <dbReference type="PROSITE-ProRule" id="PRU00703"/>
    </source>
</evidence>
<evidence type="ECO:0000256" key="7">
    <source>
        <dbReference type="ARBA" id="ARBA00061968"/>
    </source>
</evidence>
<dbReference type="GO" id="GO:0005524">
    <property type="term" value="F:ATP binding"/>
    <property type="evidence" value="ECO:0007669"/>
    <property type="project" value="UniProtKB-UniRule"/>
</dbReference>